<gene>
    <name evidence="3" type="ORF">GCM10025865_08080</name>
</gene>
<proteinExistence type="predicted"/>
<protein>
    <submittedName>
        <fullName evidence="3">FMN reductase</fullName>
    </submittedName>
</protein>
<evidence type="ECO:0000256" key="1">
    <source>
        <dbReference type="ARBA" id="ARBA00023002"/>
    </source>
</evidence>
<evidence type="ECO:0000313" key="4">
    <source>
        <dbReference type="Proteomes" id="UP001321475"/>
    </source>
</evidence>
<evidence type="ECO:0000313" key="3">
    <source>
        <dbReference type="EMBL" id="BDZ41509.1"/>
    </source>
</evidence>
<sequence length="148" mass="15819">MCVVTTRGESGPVGLTTTAVMSVSMDPPLIGVAVGRTSRSLPALLDASAFAVQVLRHDRAETAGVFASRSTDKFAGLDVDETERGTPVLTGDARYVVECEHWDTVEAGDHILLIGQVVGVTSGRRHEPRGLVYFERGFHQVGMPTEIP</sequence>
<dbReference type="InterPro" id="IPR002563">
    <property type="entry name" value="Flavin_Rdtase-like_dom"/>
</dbReference>
<dbReference type="PANTHER" id="PTHR30466:SF1">
    <property type="entry name" value="FMN REDUCTASE (NADH) RUTF"/>
    <property type="match status" value="1"/>
</dbReference>
<dbReference type="SMART" id="SM00903">
    <property type="entry name" value="Flavin_Reduct"/>
    <property type="match status" value="1"/>
</dbReference>
<dbReference type="Pfam" id="PF01613">
    <property type="entry name" value="Flavin_Reduct"/>
    <property type="match status" value="1"/>
</dbReference>
<dbReference type="InterPro" id="IPR012349">
    <property type="entry name" value="Split_barrel_FMN-bd"/>
</dbReference>
<dbReference type="Proteomes" id="UP001321475">
    <property type="component" value="Chromosome"/>
</dbReference>
<dbReference type="Gene3D" id="2.30.110.10">
    <property type="entry name" value="Electron Transport, Fmn-binding Protein, Chain A"/>
    <property type="match status" value="1"/>
</dbReference>
<name>A0ABM8G0C8_9CELL</name>
<dbReference type="PANTHER" id="PTHR30466">
    <property type="entry name" value="FLAVIN REDUCTASE"/>
    <property type="match status" value="1"/>
</dbReference>
<accession>A0ABM8G0C8</accession>
<organism evidence="3 4">
    <name type="scientific">Paraoerskovia sediminicola</name>
    <dbReference type="NCBI Taxonomy" id="1138587"/>
    <lineage>
        <taxon>Bacteria</taxon>
        <taxon>Bacillati</taxon>
        <taxon>Actinomycetota</taxon>
        <taxon>Actinomycetes</taxon>
        <taxon>Micrococcales</taxon>
        <taxon>Cellulomonadaceae</taxon>
        <taxon>Paraoerskovia</taxon>
    </lineage>
</organism>
<keyword evidence="1" id="KW-0560">Oxidoreductase</keyword>
<reference evidence="4" key="1">
    <citation type="journal article" date="2019" name="Int. J. Syst. Evol. Microbiol.">
        <title>The Global Catalogue of Microorganisms (GCM) 10K type strain sequencing project: providing services to taxonomists for standard genome sequencing and annotation.</title>
        <authorList>
            <consortium name="The Broad Institute Genomics Platform"/>
            <consortium name="The Broad Institute Genome Sequencing Center for Infectious Disease"/>
            <person name="Wu L."/>
            <person name="Ma J."/>
        </authorList>
    </citation>
    <scope>NUCLEOTIDE SEQUENCE [LARGE SCALE GENOMIC DNA]</scope>
    <source>
        <strain evidence="4">NBRC 108565</strain>
    </source>
</reference>
<keyword evidence="4" id="KW-1185">Reference proteome</keyword>
<dbReference type="InterPro" id="IPR050268">
    <property type="entry name" value="NADH-dep_flavin_reductase"/>
</dbReference>
<evidence type="ECO:0000259" key="2">
    <source>
        <dbReference type="SMART" id="SM00903"/>
    </source>
</evidence>
<dbReference type="SUPFAM" id="SSF50475">
    <property type="entry name" value="FMN-binding split barrel"/>
    <property type="match status" value="1"/>
</dbReference>
<dbReference type="EMBL" id="AP027729">
    <property type="protein sequence ID" value="BDZ41509.1"/>
    <property type="molecule type" value="Genomic_DNA"/>
</dbReference>
<feature type="domain" description="Flavin reductase like" evidence="2">
    <location>
        <begin position="1"/>
        <end position="140"/>
    </location>
</feature>